<dbReference type="EMBL" id="KZ507829">
    <property type="protein sequence ID" value="PKU36152.1"/>
    <property type="molecule type" value="Genomic_DNA"/>
</dbReference>
<evidence type="ECO:0000313" key="2">
    <source>
        <dbReference type="Proteomes" id="UP000233556"/>
    </source>
</evidence>
<proteinExistence type="predicted"/>
<name>A0A2I0TQT4_LIMLA</name>
<reference evidence="2" key="2">
    <citation type="submission" date="2017-12" db="EMBL/GenBank/DDBJ databases">
        <title>Genome sequence of the Bar-tailed Godwit (Limosa lapponica baueri).</title>
        <authorList>
            <person name="Lima N.C.B."/>
            <person name="Parody-Merino A.M."/>
            <person name="Battley P.F."/>
            <person name="Fidler A.E."/>
            <person name="Prosdocimi F."/>
        </authorList>
    </citation>
    <scope>NUCLEOTIDE SEQUENCE [LARGE SCALE GENOMIC DNA]</scope>
</reference>
<protein>
    <submittedName>
        <fullName evidence="1">Uncharacterized protein</fullName>
    </submittedName>
</protein>
<dbReference type="AlphaFoldDB" id="A0A2I0TQT4"/>
<organism evidence="1 2">
    <name type="scientific">Limosa lapponica baueri</name>
    <dbReference type="NCBI Taxonomy" id="1758121"/>
    <lineage>
        <taxon>Eukaryota</taxon>
        <taxon>Metazoa</taxon>
        <taxon>Chordata</taxon>
        <taxon>Craniata</taxon>
        <taxon>Vertebrata</taxon>
        <taxon>Euteleostomi</taxon>
        <taxon>Archelosauria</taxon>
        <taxon>Archosauria</taxon>
        <taxon>Dinosauria</taxon>
        <taxon>Saurischia</taxon>
        <taxon>Theropoda</taxon>
        <taxon>Coelurosauria</taxon>
        <taxon>Aves</taxon>
        <taxon>Neognathae</taxon>
        <taxon>Neoaves</taxon>
        <taxon>Charadriiformes</taxon>
        <taxon>Scolopacidae</taxon>
        <taxon>Limosa</taxon>
    </lineage>
</organism>
<dbReference type="Proteomes" id="UP000233556">
    <property type="component" value="Unassembled WGS sequence"/>
</dbReference>
<sequence>MRYFTTKVCEKMMLNKSFTNGPQSISSPYSLERAAIERQEREHEVEEDGFEAILEKYCFHTVWIKEARVPVPVSDSRASDSLGEFVSTMEFSKHLIIDVKCASGYNSRNELLKVHRPWDVPRKEESLIMWVLVCDCPVNSFTNKSVSGDAQYEVTVD</sequence>
<accession>A0A2I0TQT4</accession>
<keyword evidence="2" id="KW-1185">Reference proteome</keyword>
<evidence type="ECO:0000313" key="1">
    <source>
        <dbReference type="EMBL" id="PKU36152.1"/>
    </source>
</evidence>
<gene>
    <name evidence="1" type="ORF">llap_13544</name>
</gene>
<reference evidence="2" key="1">
    <citation type="submission" date="2017-11" db="EMBL/GenBank/DDBJ databases">
        <authorList>
            <person name="Lima N.C."/>
            <person name="Parody-Merino A.M."/>
            <person name="Battley P.F."/>
            <person name="Fidler A.E."/>
            <person name="Prosdocimi F."/>
        </authorList>
    </citation>
    <scope>NUCLEOTIDE SEQUENCE [LARGE SCALE GENOMIC DNA]</scope>
</reference>